<evidence type="ECO:0000313" key="4">
    <source>
        <dbReference type="Proteomes" id="UP001620405"/>
    </source>
</evidence>
<accession>A0ABW8ISE9</accession>
<proteinExistence type="predicted"/>
<dbReference type="InterPro" id="IPR012902">
    <property type="entry name" value="N_methyl_site"/>
</dbReference>
<dbReference type="SUPFAM" id="SSF54523">
    <property type="entry name" value="Pili subunits"/>
    <property type="match status" value="1"/>
</dbReference>
<comment type="caution">
    <text evidence="3">The sequence shown here is derived from an EMBL/GenBank/DDBJ whole genome shotgun (WGS) entry which is preliminary data.</text>
</comment>
<dbReference type="InterPro" id="IPR054402">
    <property type="entry name" value="Tt1218-like_dom"/>
</dbReference>
<dbReference type="NCBIfam" id="TIGR02523">
    <property type="entry name" value="type_IV_pilV"/>
    <property type="match status" value="1"/>
</dbReference>
<reference evidence="3 4" key="1">
    <citation type="submission" date="2020-10" db="EMBL/GenBank/DDBJ databases">
        <title>Phylogeny of dyella-like bacteria.</title>
        <authorList>
            <person name="Fu J."/>
        </authorList>
    </citation>
    <scope>NUCLEOTIDE SEQUENCE [LARGE SCALE GENOMIC DNA]</scope>
    <source>
        <strain evidence="3 4">DHOB07</strain>
    </source>
</reference>
<feature type="transmembrane region" description="Helical" evidence="1">
    <location>
        <begin position="12"/>
        <end position="34"/>
    </location>
</feature>
<keyword evidence="4" id="KW-1185">Reference proteome</keyword>
<dbReference type="NCBIfam" id="TIGR02532">
    <property type="entry name" value="IV_pilin_GFxxxE"/>
    <property type="match status" value="1"/>
</dbReference>
<feature type="domain" description="Type IV pilin Tt1218-like" evidence="2">
    <location>
        <begin position="33"/>
        <end position="114"/>
    </location>
</feature>
<evidence type="ECO:0000259" key="2">
    <source>
        <dbReference type="Pfam" id="PF22150"/>
    </source>
</evidence>
<dbReference type="RefSeq" id="WP_284398678.1">
    <property type="nucleotide sequence ID" value="NZ_BSNQ01000003.1"/>
</dbReference>
<dbReference type="Pfam" id="PF22150">
    <property type="entry name" value="Tt1218-like"/>
    <property type="match status" value="1"/>
</dbReference>
<sequence>MIILTPHRMRGFTLLEVLVALVILSIGVLGLAAMQATALSSTHGSQTESMVVIQARSLADAMTANPDYWGITSPTFTVTGTPNNLTYTGNPPTYSGANCSTATCSYTDMAGYDLQQWANQLLTQVPGAKGSITCTGSAPVGCSITITWTQNSAAALNSGTANAAATTQMSYTLLNQI</sequence>
<gene>
    <name evidence="3" type="primary">pilV</name>
    <name evidence="3" type="ORF">ISP13_04975</name>
</gene>
<organism evidence="3 4">
    <name type="scientific">Dyella lipolytica</name>
    <dbReference type="NCBI Taxonomy" id="1867835"/>
    <lineage>
        <taxon>Bacteria</taxon>
        <taxon>Pseudomonadati</taxon>
        <taxon>Pseudomonadota</taxon>
        <taxon>Gammaproteobacteria</taxon>
        <taxon>Lysobacterales</taxon>
        <taxon>Rhodanobacteraceae</taxon>
        <taxon>Dyella</taxon>
    </lineage>
</organism>
<evidence type="ECO:0000313" key="3">
    <source>
        <dbReference type="EMBL" id="MFK2872875.1"/>
    </source>
</evidence>
<protein>
    <submittedName>
        <fullName evidence="3">Type IV pilus modification protein PilV</fullName>
    </submittedName>
</protein>
<keyword evidence="1" id="KW-1133">Transmembrane helix</keyword>
<dbReference type="InterPro" id="IPR013362">
    <property type="entry name" value="Pilus_4_PilV"/>
</dbReference>
<name>A0ABW8ISE9_9GAMM</name>
<keyword evidence="1" id="KW-0812">Transmembrane</keyword>
<dbReference type="Proteomes" id="UP001620405">
    <property type="component" value="Unassembled WGS sequence"/>
</dbReference>
<dbReference type="EMBL" id="JADIKG010000011">
    <property type="protein sequence ID" value="MFK2872875.1"/>
    <property type="molecule type" value="Genomic_DNA"/>
</dbReference>
<dbReference type="Pfam" id="PF07963">
    <property type="entry name" value="N_methyl"/>
    <property type="match status" value="1"/>
</dbReference>
<keyword evidence="1" id="KW-0472">Membrane</keyword>
<evidence type="ECO:0000256" key="1">
    <source>
        <dbReference type="SAM" id="Phobius"/>
    </source>
</evidence>
<dbReference type="InterPro" id="IPR045584">
    <property type="entry name" value="Pilin-like"/>
</dbReference>